<keyword evidence="3" id="KW-0274">FAD</keyword>
<keyword evidence="7" id="KW-1185">Reference proteome</keyword>
<dbReference type="PRINTS" id="PR00469">
    <property type="entry name" value="PNDRDTASEII"/>
</dbReference>
<dbReference type="Gene3D" id="3.50.50.60">
    <property type="entry name" value="FAD/NAD(P)-binding domain"/>
    <property type="match status" value="2"/>
</dbReference>
<dbReference type="RefSeq" id="WP_322723366.1">
    <property type="nucleotide sequence ID" value="NZ_VJZC01000001.1"/>
</dbReference>
<evidence type="ECO:0000256" key="1">
    <source>
        <dbReference type="ARBA" id="ARBA00001974"/>
    </source>
</evidence>
<gene>
    <name evidence="6" type="ORF">FNH08_00325</name>
</gene>
<dbReference type="Proteomes" id="UP000400924">
    <property type="component" value="Unassembled WGS sequence"/>
</dbReference>
<comment type="cofactor">
    <cofactor evidence="1">
        <name>FAD</name>
        <dbReference type="ChEBI" id="CHEBI:57692"/>
    </cofactor>
</comment>
<evidence type="ECO:0000313" key="6">
    <source>
        <dbReference type="EMBL" id="MPY55689.1"/>
    </source>
</evidence>
<evidence type="ECO:0000256" key="4">
    <source>
        <dbReference type="ARBA" id="ARBA00023002"/>
    </source>
</evidence>
<dbReference type="GO" id="GO:0016651">
    <property type="term" value="F:oxidoreductase activity, acting on NAD(P)H"/>
    <property type="evidence" value="ECO:0007669"/>
    <property type="project" value="TreeGrafter"/>
</dbReference>
<feature type="domain" description="FAD/NAD(P)-binding" evidence="5">
    <location>
        <begin position="6"/>
        <end position="296"/>
    </location>
</feature>
<dbReference type="EMBL" id="VJZC01000001">
    <property type="protein sequence ID" value="MPY55689.1"/>
    <property type="molecule type" value="Genomic_DNA"/>
</dbReference>
<sequence length="383" mass="40178">MTAPRDVVVVGGSIAALTAVNTLRGEGFEGHITVLSEEPVPPYTRVPLSKGVLAGRQPPEDIEIGPLPSGVELRLGVRANGLDVRARVVRTTRGDVPYDGLVIASGARARRLGVLGSPRSRELVLRSRADGLDLRDRLSRVSSVLVVGGGFLGMEIASTCCELGKRVTVVDIAPPLDALIGPYVGALVRESAERAGCRIVVGDKVTLLGSPHPCAVATSDGRRFEADLVVTAAGDVPNVEWLADSGLRLGRGVHVDERCRAAPGIVAAGDVAACLHLDSGPAAMRIPTWTNAVEQARVAALALLHGDDAPSYRPSRYGWTEQFGWDLKMVGAAAPTGKPAVLDGDLTTGHAVVAWPDAEVRHTAMAVNHPTPPAKLKRLLRAT</sequence>
<comment type="caution">
    <text evidence="6">The sequence shown here is derived from an EMBL/GenBank/DDBJ whole genome shotgun (WGS) entry which is preliminary data.</text>
</comment>
<name>A0A5N8X8F5_9ACTN</name>
<dbReference type="InterPro" id="IPR036188">
    <property type="entry name" value="FAD/NAD-bd_sf"/>
</dbReference>
<proteinExistence type="predicted"/>
<dbReference type="PANTHER" id="PTHR43557:SF2">
    <property type="entry name" value="RIESKE DOMAIN-CONTAINING PROTEIN-RELATED"/>
    <property type="match status" value="1"/>
</dbReference>
<dbReference type="InterPro" id="IPR023753">
    <property type="entry name" value="FAD/NAD-binding_dom"/>
</dbReference>
<evidence type="ECO:0000259" key="5">
    <source>
        <dbReference type="Pfam" id="PF07992"/>
    </source>
</evidence>
<dbReference type="GO" id="GO:0005737">
    <property type="term" value="C:cytoplasm"/>
    <property type="evidence" value="ECO:0007669"/>
    <property type="project" value="TreeGrafter"/>
</dbReference>
<dbReference type="Gene3D" id="3.30.390.30">
    <property type="match status" value="1"/>
</dbReference>
<dbReference type="SUPFAM" id="SSF55424">
    <property type="entry name" value="FAD/NAD-linked reductases, dimerisation (C-terminal) domain"/>
    <property type="match status" value="1"/>
</dbReference>
<dbReference type="PANTHER" id="PTHR43557">
    <property type="entry name" value="APOPTOSIS-INDUCING FACTOR 1"/>
    <property type="match status" value="1"/>
</dbReference>
<protein>
    <submittedName>
        <fullName evidence="6">NAD(P)/FAD-dependent oxidoreductase</fullName>
    </submittedName>
</protein>
<keyword evidence="4" id="KW-0560">Oxidoreductase</keyword>
<evidence type="ECO:0000256" key="3">
    <source>
        <dbReference type="ARBA" id="ARBA00022827"/>
    </source>
</evidence>
<organism evidence="6 7">
    <name type="scientific">Streptomyces spongiae</name>
    <dbReference type="NCBI Taxonomy" id="565072"/>
    <lineage>
        <taxon>Bacteria</taxon>
        <taxon>Bacillati</taxon>
        <taxon>Actinomycetota</taxon>
        <taxon>Actinomycetes</taxon>
        <taxon>Kitasatosporales</taxon>
        <taxon>Streptomycetaceae</taxon>
        <taxon>Streptomyces</taxon>
    </lineage>
</organism>
<evidence type="ECO:0000256" key="2">
    <source>
        <dbReference type="ARBA" id="ARBA00022630"/>
    </source>
</evidence>
<dbReference type="SUPFAM" id="SSF51905">
    <property type="entry name" value="FAD/NAD(P)-binding domain"/>
    <property type="match status" value="2"/>
</dbReference>
<accession>A0A5N8X8F5</accession>
<dbReference type="InterPro" id="IPR050446">
    <property type="entry name" value="FAD-oxidoreductase/Apoptosis"/>
</dbReference>
<dbReference type="AlphaFoldDB" id="A0A5N8X8F5"/>
<keyword evidence="2" id="KW-0285">Flavoprotein</keyword>
<evidence type="ECO:0000313" key="7">
    <source>
        <dbReference type="Proteomes" id="UP000400924"/>
    </source>
</evidence>
<dbReference type="PRINTS" id="PR00368">
    <property type="entry name" value="FADPNR"/>
</dbReference>
<dbReference type="Pfam" id="PF07992">
    <property type="entry name" value="Pyr_redox_2"/>
    <property type="match status" value="1"/>
</dbReference>
<reference evidence="6 7" key="1">
    <citation type="submission" date="2019-07" db="EMBL/GenBank/DDBJ databases">
        <title>New species of Amycolatopsis and Streptomyces.</title>
        <authorList>
            <person name="Duangmal K."/>
            <person name="Teo W.F.A."/>
            <person name="Lipun K."/>
        </authorList>
    </citation>
    <scope>NUCLEOTIDE SEQUENCE [LARGE SCALE GENOMIC DNA]</scope>
    <source>
        <strain evidence="6 7">NBRC 106415</strain>
    </source>
</reference>
<dbReference type="InterPro" id="IPR016156">
    <property type="entry name" value="FAD/NAD-linked_Rdtase_dimer_sf"/>
</dbReference>